<gene>
    <name evidence="2" type="ORF">EBB_15875</name>
</gene>
<feature type="signal peptide" evidence="1">
    <location>
        <begin position="1"/>
        <end position="23"/>
    </location>
</feature>
<accession>A0ABR9DFU4</accession>
<reference evidence="2 3" key="1">
    <citation type="submission" date="2020-09" db="EMBL/GenBank/DDBJ databases">
        <title>Methylomonas albis sp. nov. and Methylomonas fluvii sp. nov.: Two cold-adapted methanotrophs from the River Elbe and an amended description of Methylovulum psychrotolerans strain Eb1.</title>
        <authorList>
            <person name="Bussmann I.K."/>
            <person name="Klings K.-W."/>
            <person name="Warnstedt J."/>
            <person name="Hoppert M."/>
            <person name="Saborowski A."/>
            <person name="Horn F."/>
            <person name="Liebner S."/>
        </authorList>
    </citation>
    <scope>NUCLEOTIDE SEQUENCE [LARGE SCALE GENOMIC DNA]</scope>
    <source>
        <strain evidence="2 3">EbB</strain>
    </source>
</reference>
<feature type="chain" id="PRO_5045282642" evidence="1">
    <location>
        <begin position="24"/>
        <end position="108"/>
    </location>
</feature>
<evidence type="ECO:0000313" key="2">
    <source>
        <dbReference type="EMBL" id="MBD9361969.1"/>
    </source>
</evidence>
<proteinExistence type="predicted"/>
<comment type="caution">
    <text evidence="2">The sequence shown here is derived from an EMBL/GenBank/DDBJ whole genome shotgun (WGS) entry which is preliminary data.</text>
</comment>
<keyword evidence="3" id="KW-1185">Reference proteome</keyword>
<sequence length="108" mass="11187">MKTRSYLFIFTAIITGFITNASAQTSILAKSPTTRTTPFSGTYLVKKTDGGDNPQPIVTTCSAGQNESCAQFASDCLAADGYYDGDKTGGTCCAGVDHPSNNPGSACN</sequence>
<evidence type="ECO:0000256" key="1">
    <source>
        <dbReference type="SAM" id="SignalP"/>
    </source>
</evidence>
<keyword evidence="1" id="KW-0732">Signal</keyword>
<organism evidence="2 3">
    <name type="scientific">Methylomonas fluvii</name>
    <dbReference type="NCBI Taxonomy" id="1854564"/>
    <lineage>
        <taxon>Bacteria</taxon>
        <taxon>Pseudomonadati</taxon>
        <taxon>Pseudomonadota</taxon>
        <taxon>Gammaproteobacteria</taxon>
        <taxon>Methylococcales</taxon>
        <taxon>Methylococcaceae</taxon>
        <taxon>Methylomonas</taxon>
    </lineage>
</organism>
<dbReference type="Proteomes" id="UP000641152">
    <property type="component" value="Unassembled WGS sequence"/>
</dbReference>
<dbReference type="EMBL" id="JACXST010000002">
    <property type="protein sequence ID" value="MBD9361969.1"/>
    <property type="molecule type" value="Genomic_DNA"/>
</dbReference>
<dbReference type="RefSeq" id="WP_192394720.1">
    <property type="nucleotide sequence ID" value="NZ_CAJHIU010000002.1"/>
</dbReference>
<name>A0ABR9DFU4_9GAMM</name>
<evidence type="ECO:0000313" key="3">
    <source>
        <dbReference type="Proteomes" id="UP000641152"/>
    </source>
</evidence>
<protein>
    <submittedName>
        <fullName evidence="2">Uncharacterized protein</fullName>
    </submittedName>
</protein>